<gene>
    <name evidence="1" type="ORF">PQU92_14360</name>
</gene>
<name>A0ABT5HWL5_9CAUL</name>
<evidence type="ECO:0008006" key="3">
    <source>
        <dbReference type="Google" id="ProtNLM"/>
    </source>
</evidence>
<evidence type="ECO:0000313" key="1">
    <source>
        <dbReference type="EMBL" id="MDC7684465.1"/>
    </source>
</evidence>
<evidence type="ECO:0000313" key="2">
    <source>
        <dbReference type="Proteomes" id="UP001214854"/>
    </source>
</evidence>
<dbReference type="Proteomes" id="UP001214854">
    <property type="component" value="Unassembled WGS sequence"/>
</dbReference>
<sequence length="106" mass="11877">MRQYVYDSATGQKAYFLYGDYVYELKTGQPIYRIHSARWFSPEGKEMMVVRHGLVYSSDNTDTAVFYVGARQLEEADGQFPGNMLVDVARASDAETQGSQSVACGQ</sequence>
<dbReference type="RefSeq" id="WP_272748938.1">
    <property type="nucleotide sequence ID" value="NZ_JAQQKX010000012.1"/>
</dbReference>
<dbReference type="EMBL" id="JAQQKX010000012">
    <property type="protein sequence ID" value="MDC7684465.1"/>
    <property type="molecule type" value="Genomic_DNA"/>
</dbReference>
<comment type="caution">
    <text evidence="1">The sequence shown here is derived from an EMBL/GenBank/DDBJ whole genome shotgun (WGS) entry which is preliminary data.</text>
</comment>
<keyword evidence="2" id="KW-1185">Reference proteome</keyword>
<organism evidence="1 2">
    <name type="scientific">Asticcacaulis aquaticus</name>
    <dbReference type="NCBI Taxonomy" id="2984212"/>
    <lineage>
        <taxon>Bacteria</taxon>
        <taxon>Pseudomonadati</taxon>
        <taxon>Pseudomonadota</taxon>
        <taxon>Alphaproteobacteria</taxon>
        <taxon>Caulobacterales</taxon>
        <taxon>Caulobacteraceae</taxon>
        <taxon>Asticcacaulis</taxon>
    </lineage>
</organism>
<protein>
    <recommendedName>
        <fullName evidence="3">Lipoprotein</fullName>
    </recommendedName>
</protein>
<accession>A0ABT5HWL5</accession>
<reference evidence="1 2" key="1">
    <citation type="submission" date="2023-01" db="EMBL/GenBank/DDBJ databases">
        <title>Novel species of the genus Asticcacaulis isolated from rivers.</title>
        <authorList>
            <person name="Lu H."/>
        </authorList>
    </citation>
    <scope>NUCLEOTIDE SEQUENCE [LARGE SCALE GENOMIC DNA]</scope>
    <source>
        <strain evidence="1 2">BYS171W</strain>
    </source>
</reference>
<proteinExistence type="predicted"/>